<evidence type="ECO:0000256" key="3">
    <source>
        <dbReference type="PROSITE-ProRule" id="PRU00089"/>
    </source>
</evidence>
<dbReference type="InterPro" id="IPR036388">
    <property type="entry name" value="WH-like_DNA-bd_sf"/>
</dbReference>
<dbReference type="PANTHER" id="PTHR11829:SF377">
    <property type="entry name" value="FORK HEAD DOMAIN-CONTAINING PROTEIN FD4-RELATED"/>
    <property type="match status" value="1"/>
</dbReference>
<name>A0ABM0JA74_APLCA</name>
<feature type="DNA-binding region" description="Fork-head" evidence="3">
    <location>
        <begin position="13"/>
        <end position="107"/>
    </location>
</feature>
<dbReference type="PROSITE" id="PS00657">
    <property type="entry name" value="FORK_HEAD_1"/>
    <property type="match status" value="1"/>
</dbReference>
<feature type="region of interest" description="Disordered" evidence="4">
    <location>
        <begin position="312"/>
        <end position="353"/>
    </location>
</feature>
<dbReference type="Gene3D" id="1.10.10.10">
    <property type="entry name" value="Winged helix-like DNA-binding domain superfamily/Winged helix DNA-binding domain"/>
    <property type="match status" value="1"/>
</dbReference>
<evidence type="ECO:0000256" key="1">
    <source>
        <dbReference type="ARBA" id="ARBA00023125"/>
    </source>
</evidence>
<gene>
    <name evidence="7" type="primary">LOC101848789</name>
</gene>
<dbReference type="PRINTS" id="PR00053">
    <property type="entry name" value="FORKHEAD"/>
</dbReference>
<evidence type="ECO:0000256" key="4">
    <source>
        <dbReference type="SAM" id="MobiDB-lite"/>
    </source>
</evidence>
<dbReference type="PROSITE" id="PS50039">
    <property type="entry name" value="FORK_HEAD_3"/>
    <property type="match status" value="1"/>
</dbReference>
<keyword evidence="6" id="KW-1185">Reference proteome</keyword>
<dbReference type="InterPro" id="IPR050211">
    <property type="entry name" value="FOX_domain-containing"/>
</dbReference>
<accession>A0ABM0JA74</accession>
<sequence length="353" mass="37954">MPRPGRNTYDEQKPPYSYIALTAMAIQSSGEKMLPLSDIYKFIMDNFPFYRKNTQRWQNSLRHNLSFNDCFIKIPRRPDRPGKGSYWALHPMCGDMFENGSFLRRRKRFKLRQSQLNGGGPPSPELLAMKSSGGLDTAAYLQEAAARARLHHSWGVSSRFQPYLAPTPAPPTKHSFSIESLISPDYKSPSSILPPPPATLLPPSLPPFASQFGPSLSASLVASYAAGLDLSSSFTGPLTSSNLTSSFMSRFSSNLDFLKSAAATVGVGHDVTGLLPGMPIKPAPLNPLSLSQAAAHHAALVSRVAAFPGPPPSLSSSMYPSEKTPLALPAPPVSRGSSSSSSVIPSRPVSAES</sequence>
<dbReference type="Pfam" id="PF00250">
    <property type="entry name" value="Forkhead"/>
    <property type="match status" value="1"/>
</dbReference>
<dbReference type="SMART" id="SM00339">
    <property type="entry name" value="FH"/>
    <property type="match status" value="1"/>
</dbReference>
<dbReference type="Proteomes" id="UP000694888">
    <property type="component" value="Unplaced"/>
</dbReference>
<organism evidence="6 7">
    <name type="scientific">Aplysia californica</name>
    <name type="common">California sea hare</name>
    <dbReference type="NCBI Taxonomy" id="6500"/>
    <lineage>
        <taxon>Eukaryota</taxon>
        <taxon>Metazoa</taxon>
        <taxon>Spiralia</taxon>
        <taxon>Lophotrochozoa</taxon>
        <taxon>Mollusca</taxon>
        <taxon>Gastropoda</taxon>
        <taxon>Heterobranchia</taxon>
        <taxon>Euthyneura</taxon>
        <taxon>Tectipleura</taxon>
        <taxon>Aplysiida</taxon>
        <taxon>Aplysioidea</taxon>
        <taxon>Aplysiidae</taxon>
        <taxon>Aplysia</taxon>
    </lineage>
</organism>
<feature type="compositionally biased region" description="Low complexity" evidence="4">
    <location>
        <begin position="333"/>
        <end position="353"/>
    </location>
</feature>
<evidence type="ECO:0000259" key="5">
    <source>
        <dbReference type="PROSITE" id="PS50039"/>
    </source>
</evidence>
<evidence type="ECO:0000256" key="2">
    <source>
        <dbReference type="ARBA" id="ARBA00023242"/>
    </source>
</evidence>
<dbReference type="InterPro" id="IPR036390">
    <property type="entry name" value="WH_DNA-bd_sf"/>
</dbReference>
<dbReference type="PROSITE" id="PS00658">
    <property type="entry name" value="FORK_HEAD_2"/>
    <property type="match status" value="1"/>
</dbReference>
<comment type="subcellular location">
    <subcellularLocation>
        <location evidence="3">Nucleus</location>
    </subcellularLocation>
</comment>
<dbReference type="InterPro" id="IPR030456">
    <property type="entry name" value="TF_fork_head_CS_2"/>
</dbReference>
<keyword evidence="2 3" id="KW-0539">Nucleus</keyword>
<feature type="domain" description="Fork-head" evidence="5">
    <location>
        <begin position="13"/>
        <end position="107"/>
    </location>
</feature>
<dbReference type="GeneID" id="101848789"/>
<dbReference type="InterPro" id="IPR001766">
    <property type="entry name" value="Fork_head_dom"/>
</dbReference>
<proteinExistence type="predicted"/>
<dbReference type="SUPFAM" id="SSF46785">
    <property type="entry name" value="Winged helix' DNA-binding domain"/>
    <property type="match status" value="1"/>
</dbReference>
<protein>
    <submittedName>
        <fullName evidence="7">Protein lin-31</fullName>
    </submittedName>
</protein>
<reference evidence="7" key="1">
    <citation type="submission" date="2025-08" db="UniProtKB">
        <authorList>
            <consortium name="RefSeq"/>
        </authorList>
    </citation>
    <scope>IDENTIFICATION</scope>
</reference>
<keyword evidence="1 3" id="KW-0238">DNA-binding</keyword>
<evidence type="ECO:0000313" key="7">
    <source>
        <dbReference type="RefSeq" id="XP_005089018.1"/>
    </source>
</evidence>
<dbReference type="RefSeq" id="XP_005089018.1">
    <property type="nucleotide sequence ID" value="XM_005088961.3"/>
</dbReference>
<evidence type="ECO:0000313" key="6">
    <source>
        <dbReference type="Proteomes" id="UP000694888"/>
    </source>
</evidence>
<dbReference type="PANTHER" id="PTHR11829">
    <property type="entry name" value="FORKHEAD BOX PROTEIN"/>
    <property type="match status" value="1"/>
</dbReference>
<dbReference type="InterPro" id="IPR018122">
    <property type="entry name" value="TF_fork_head_CS_1"/>
</dbReference>